<organism evidence="1 2">
    <name type="scientific">Methanolobus profundi</name>
    <dbReference type="NCBI Taxonomy" id="487685"/>
    <lineage>
        <taxon>Archaea</taxon>
        <taxon>Methanobacteriati</taxon>
        <taxon>Methanobacteriota</taxon>
        <taxon>Stenosarchaea group</taxon>
        <taxon>Methanomicrobia</taxon>
        <taxon>Methanosarcinales</taxon>
        <taxon>Methanosarcinaceae</taxon>
        <taxon>Methanolobus</taxon>
    </lineage>
</organism>
<gene>
    <name evidence="1" type="ORF">SAMN04488696_1999</name>
</gene>
<accession>A0A1I4ST15</accession>
<name>A0A1I4ST15_9EURY</name>
<keyword evidence="2" id="KW-1185">Reference proteome</keyword>
<proteinExistence type="predicted"/>
<sequence>MTKDIEGEIYHLDKMITSLVELLEEKGVLEYEEWENKLREKLDVVKGLTKFDDLED</sequence>
<dbReference type="RefSeq" id="WP_177188036.1">
    <property type="nucleotide sequence ID" value="NZ_FOUJ01000004.1"/>
</dbReference>
<protein>
    <submittedName>
        <fullName evidence="1">Uncharacterized protein</fullName>
    </submittedName>
</protein>
<dbReference type="Proteomes" id="UP000198535">
    <property type="component" value="Unassembled WGS sequence"/>
</dbReference>
<reference evidence="2" key="1">
    <citation type="submission" date="2016-10" db="EMBL/GenBank/DDBJ databases">
        <authorList>
            <person name="Varghese N."/>
            <person name="Submissions S."/>
        </authorList>
    </citation>
    <scope>NUCLEOTIDE SEQUENCE [LARGE SCALE GENOMIC DNA]</scope>
    <source>
        <strain evidence="2">Mob M</strain>
    </source>
</reference>
<dbReference type="AlphaFoldDB" id="A0A1I4ST15"/>
<dbReference type="EMBL" id="FOUJ01000004">
    <property type="protein sequence ID" value="SFM67582.1"/>
    <property type="molecule type" value="Genomic_DNA"/>
</dbReference>
<evidence type="ECO:0000313" key="2">
    <source>
        <dbReference type="Proteomes" id="UP000198535"/>
    </source>
</evidence>
<evidence type="ECO:0000313" key="1">
    <source>
        <dbReference type="EMBL" id="SFM67582.1"/>
    </source>
</evidence>